<reference evidence="2" key="1">
    <citation type="submission" date="2020-10" db="EMBL/GenBank/DDBJ databases">
        <authorList>
            <person name="Gilroy R."/>
        </authorList>
    </citation>
    <scope>NUCLEOTIDE SEQUENCE</scope>
    <source>
        <strain evidence="2">ChiHjej12B11-7776</strain>
    </source>
</reference>
<accession>A0A9D1MWP6</accession>
<dbReference type="Proteomes" id="UP000886852">
    <property type="component" value="Unassembled WGS sequence"/>
</dbReference>
<name>A0A9D1MWP6_9BACT</name>
<dbReference type="InterPro" id="IPR049251">
    <property type="entry name" value="DUF6884"/>
</dbReference>
<proteinExistence type="predicted"/>
<evidence type="ECO:0000259" key="1">
    <source>
        <dbReference type="Pfam" id="PF21818"/>
    </source>
</evidence>
<feature type="domain" description="DUF6884" evidence="1">
    <location>
        <begin position="4"/>
        <end position="122"/>
    </location>
</feature>
<organism evidence="2 3">
    <name type="scientific">Candidatus Fimimonas merdipullorum</name>
    <dbReference type="NCBI Taxonomy" id="2840822"/>
    <lineage>
        <taxon>Bacteria</taxon>
        <taxon>Pseudomonadati</taxon>
        <taxon>Myxococcota</taxon>
        <taxon>Myxococcia</taxon>
        <taxon>Myxococcales</taxon>
        <taxon>Cystobacterineae</taxon>
        <taxon>Myxococcaceae</taxon>
        <taxon>Myxococcaceae incertae sedis</taxon>
        <taxon>Candidatus Fimimonas</taxon>
    </lineage>
</organism>
<evidence type="ECO:0000313" key="3">
    <source>
        <dbReference type="Proteomes" id="UP000886852"/>
    </source>
</evidence>
<dbReference type="AlphaFoldDB" id="A0A9D1MWP6"/>
<comment type="caution">
    <text evidence="2">The sequence shown here is derived from an EMBL/GenBank/DDBJ whole genome shotgun (WGS) entry which is preliminary data.</text>
</comment>
<dbReference type="EMBL" id="DVOC01000020">
    <property type="protein sequence ID" value="HIU90604.1"/>
    <property type="molecule type" value="Genomic_DNA"/>
</dbReference>
<reference evidence="2" key="2">
    <citation type="journal article" date="2021" name="PeerJ">
        <title>Extensive microbial diversity within the chicken gut microbiome revealed by metagenomics and culture.</title>
        <authorList>
            <person name="Gilroy R."/>
            <person name="Ravi A."/>
            <person name="Getino M."/>
            <person name="Pursley I."/>
            <person name="Horton D.L."/>
            <person name="Alikhan N.F."/>
            <person name="Baker D."/>
            <person name="Gharbi K."/>
            <person name="Hall N."/>
            <person name="Watson M."/>
            <person name="Adriaenssens E.M."/>
            <person name="Foster-Nyarko E."/>
            <person name="Jarju S."/>
            <person name="Secka A."/>
            <person name="Antonio M."/>
            <person name="Oren A."/>
            <person name="Chaudhuri R.R."/>
            <person name="La Ragione R."/>
            <person name="Hildebrand F."/>
            <person name="Pallen M.J."/>
        </authorList>
    </citation>
    <scope>NUCLEOTIDE SEQUENCE</scope>
    <source>
        <strain evidence="2">ChiHjej12B11-7776</strain>
    </source>
</reference>
<protein>
    <recommendedName>
        <fullName evidence="1">DUF6884 domain-containing protein</fullName>
    </recommendedName>
</protein>
<evidence type="ECO:0000313" key="2">
    <source>
        <dbReference type="EMBL" id="HIU90604.1"/>
    </source>
</evidence>
<dbReference type="Pfam" id="PF21818">
    <property type="entry name" value="DUF6884"/>
    <property type="match status" value="1"/>
</dbReference>
<sequence length="145" mass="16721">MRKIALIGCSKSKLGKEDLSQKFPAADIYCGRSFRKAKNFGIKHFGCEDRFYVLSALHGLLPCDAEITYYDKSLYDMSAKDRRRWAEQVYADICKTFDVSNTHFVIFAGSAYWQYLADRLNCTVLKYEGRNVTFTVKHVFEGGKR</sequence>
<gene>
    <name evidence="2" type="ORF">IAC72_01125</name>
</gene>